<dbReference type="Proteomes" id="UP001617714">
    <property type="component" value="Unassembled WGS sequence"/>
</dbReference>
<proteinExistence type="predicted"/>
<organism evidence="3 4">
    <name type="scientific">Pectobacterium parvum</name>
    <dbReference type="NCBI Taxonomy" id="2778550"/>
    <lineage>
        <taxon>Bacteria</taxon>
        <taxon>Pseudomonadati</taxon>
        <taxon>Pseudomonadota</taxon>
        <taxon>Gammaproteobacteria</taxon>
        <taxon>Enterobacterales</taxon>
        <taxon>Pectobacteriaceae</taxon>
        <taxon>Pectobacterium</taxon>
    </lineage>
</organism>
<dbReference type="RefSeq" id="WP_131522962.1">
    <property type="nucleotide sequence ID" value="NZ_CP046377.1"/>
</dbReference>
<evidence type="ECO:0000256" key="1">
    <source>
        <dbReference type="SAM" id="Phobius"/>
    </source>
</evidence>
<dbReference type="GeneID" id="90769679"/>
<reference evidence="2 5" key="3">
    <citation type="submission" date="2024-10" db="EMBL/GenBank/DDBJ databases">
        <authorList>
            <person name="Lu C.-H."/>
        </authorList>
    </citation>
    <scope>NUCLEOTIDE SEQUENCE [LARGE SCALE GENOMIC DNA]</scope>
    <source>
        <strain evidence="2 5">22QBSP01-2</strain>
    </source>
</reference>
<keyword evidence="5" id="KW-1185">Reference proteome</keyword>
<feature type="transmembrane region" description="Helical" evidence="1">
    <location>
        <begin position="51"/>
        <end position="78"/>
    </location>
</feature>
<evidence type="ECO:0000313" key="4">
    <source>
        <dbReference type="Proteomes" id="UP000464054"/>
    </source>
</evidence>
<reference evidence="4" key="1">
    <citation type="submission" date="2019-11" db="EMBL/GenBank/DDBJ databases">
        <authorList>
            <person name="Jee S."/>
        </authorList>
    </citation>
    <scope>NUCLEOTIDE SEQUENCE [LARGE SCALE GENOMIC DNA]</scope>
    <source>
        <strain evidence="4">PZ1</strain>
    </source>
</reference>
<feature type="transmembrane region" description="Helical" evidence="1">
    <location>
        <begin position="140"/>
        <end position="161"/>
    </location>
</feature>
<feature type="transmembrane region" description="Helical" evidence="1">
    <location>
        <begin position="90"/>
        <end position="111"/>
    </location>
</feature>
<evidence type="ECO:0000313" key="2">
    <source>
        <dbReference type="EMBL" id="MFJ5321557.1"/>
    </source>
</evidence>
<accession>A0AAP9LCG9</accession>
<dbReference type="EMBL" id="CP046377">
    <property type="protein sequence ID" value="QHQ24181.1"/>
    <property type="molecule type" value="Genomic_DNA"/>
</dbReference>
<dbReference type="AlphaFoldDB" id="A0AAP9LCG9"/>
<evidence type="ECO:0000313" key="5">
    <source>
        <dbReference type="Proteomes" id="UP001617714"/>
    </source>
</evidence>
<protein>
    <submittedName>
        <fullName evidence="3">Uncharacterized protein</fullName>
    </submittedName>
</protein>
<keyword evidence="1" id="KW-0812">Transmembrane</keyword>
<feature type="transmembrane region" description="Helical" evidence="1">
    <location>
        <begin position="117"/>
        <end position="135"/>
    </location>
</feature>
<gene>
    <name evidence="2" type="ORF">ACIPSN_09320</name>
    <name evidence="3" type="ORF">GMX10_08905</name>
</gene>
<sequence length="162" mass="17453">MSTIITGVIIIFLFVSLTIFSLSKVLSIHDLFIIKENNNDALSYAAKHTNNYIICIASTLLIACVTSGAYAGTLMGIVDSAESLGFKNRFFVLIVNAIICIAVGTINPSIIKIISNLSVPIIIATVFIIPSVYFIKNGGYVMKATASFVLCSGITVLFFIYP</sequence>
<dbReference type="EMBL" id="JBIXKD010000008">
    <property type="protein sequence ID" value="MFJ5321557.1"/>
    <property type="molecule type" value="Genomic_DNA"/>
</dbReference>
<keyword evidence="1" id="KW-0472">Membrane</keyword>
<evidence type="ECO:0000313" key="3">
    <source>
        <dbReference type="EMBL" id="QHQ24181.1"/>
    </source>
</evidence>
<reference evidence="3" key="2">
    <citation type="journal article" date="2022" name="Plant Pathol J">
        <title>Comparative Genomic Analysis of Pathogenic Factors of Pectobacterium Species Isolated in South Korea Using Whole-Genome Sequencing.</title>
        <authorList>
            <person name="Jee S."/>
            <person name="Kang I.J."/>
            <person name="Bak G."/>
            <person name="Kang S."/>
            <person name="Lee J."/>
            <person name="Heu S."/>
            <person name="Hwang I."/>
        </authorList>
    </citation>
    <scope>NUCLEOTIDE SEQUENCE</scope>
    <source>
        <strain evidence="3">PZ1</strain>
    </source>
</reference>
<name>A0AAP9LCG9_9GAMM</name>
<keyword evidence="1" id="KW-1133">Transmembrane helix</keyword>
<dbReference type="Proteomes" id="UP000464054">
    <property type="component" value="Chromosome"/>
</dbReference>